<feature type="region of interest" description="Disordered" evidence="1">
    <location>
        <begin position="575"/>
        <end position="594"/>
    </location>
</feature>
<feature type="transmembrane region" description="Helical" evidence="2">
    <location>
        <begin position="544"/>
        <end position="565"/>
    </location>
</feature>
<sequence>MVVCLAALLVTVGLVPAGVAPADASMTDRSLQAAQPTNNSSVVHEDPQSADDEGNVSELQGSLSDRLGETLVDCSEGLEVGNYNACNESKDYPDWLGKYVNVTRSSDAETNKTDEFQEARENQTSYANDVQRFRTTVDKYRTARANGRTERARRLARRAQRLSQQINETGTRLTEDYRTIDNGTTQNFSAAIHTTNATTENVSATADSVSVEQFKNTTITSSTADNRIAFNDSLVVSGRLRTANGTPLANRTVVLEGDDRLRRTTTDESGQYVITYRPAVLPLDTRRLTVRYRPSTQSIYRSNRTAVPIDVRQVTPTLQAETTPQSVGFDELLSVTGRVAVNDSGVGSVPVAVSIDGREFNLSDGSRVRTGSAGRFRMANGLPADVAPGRQRVRVSMPLENRSIARTNTTVPVTVTQTPTQLSLNATQESVNGSAVGGPIVHVEGQLSANGTPVANRTVAVGLNNSTTPVTTDENGSYDANVTVSEGIFADRTGTTTATIGATFEGGETNLESSRRRTSIELTVPAEATGVIAQFVAAFRALPISYQLLLGLGLVFVLGALLSVLRRWLGITESDTEDAPSSTLASESTDTVDDPREGLRALLRAAREELSAGDADGAVGFAYTAVRRAFGRDPELGGARTHWEFLDACIDRGLGDRQLGALRRLTERYERATFSQRSVSTDTASSALEDAQTMTDPDEQAPAENSDSDVDTNR</sequence>
<organism evidence="3 4">
    <name type="scientific">Halococcus dombrowskii</name>
    <dbReference type="NCBI Taxonomy" id="179637"/>
    <lineage>
        <taxon>Archaea</taxon>
        <taxon>Methanobacteriati</taxon>
        <taxon>Methanobacteriota</taxon>
        <taxon>Stenosarchaea group</taxon>
        <taxon>Halobacteria</taxon>
        <taxon>Halobacteriales</taxon>
        <taxon>Halococcaceae</taxon>
        <taxon>Halococcus</taxon>
    </lineage>
</organism>
<evidence type="ECO:0000256" key="1">
    <source>
        <dbReference type="SAM" id="MobiDB-lite"/>
    </source>
</evidence>
<dbReference type="Proteomes" id="UP001500962">
    <property type="component" value="Unassembled WGS sequence"/>
</dbReference>
<feature type="compositionally biased region" description="Polar residues" evidence="1">
    <location>
        <begin position="674"/>
        <end position="686"/>
    </location>
</feature>
<evidence type="ECO:0000256" key="2">
    <source>
        <dbReference type="SAM" id="Phobius"/>
    </source>
</evidence>
<dbReference type="EMBL" id="BAAADN010000017">
    <property type="protein sequence ID" value="GAA0455454.1"/>
    <property type="molecule type" value="Genomic_DNA"/>
</dbReference>
<feature type="compositionally biased region" description="Acidic residues" evidence="1">
    <location>
        <begin position="696"/>
        <end position="714"/>
    </location>
</feature>
<dbReference type="AlphaFoldDB" id="A0AAV3SE29"/>
<name>A0AAV3SE29_HALDO</name>
<keyword evidence="2" id="KW-0472">Membrane</keyword>
<protein>
    <recommendedName>
        <fullName evidence="5">DUF4129 domain-containing protein</fullName>
    </recommendedName>
</protein>
<reference evidence="3" key="2">
    <citation type="submission" date="2023-12" db="EMBL/GenBank/DDBJ databases">
        <authorList>
            <person name="Sun Q."/>
            <person name="Inoue M."/>
        </authorList>
    </citation>
    <scope>NUCLEOTIDE SEQUENCE</scope>
    <source>
        <strain evidence="3">JCM 12289</strain>
    </source>
</reference>
<keyword evidence="2" id="KW-0812">Transmembrane</keyword>
<proteinExistence type="predicted"/>
<evidence type="ECO:0000313" key="3">
    <source>
        <dbReference type="EMBL" id="GAA0455454.1"/>
    </source>
</evidence>
<keyword evidence="2" id="KW-1133">Transmembrane helix</keyword>
<feature type="region of interest" description="Disordered" evidence="1">
    <location>
        <begin position="674"/>
        <end position="714"/>
    </location>
</feature>
<dbReference type="InterPro" id="IPR008969">
    <property type="entry name" value="CarboxyPept-like_regulatory"/>
</dbReference>
<reference evidence="3" key="1">
    <citation type="journal article" date="2014" name="Int. J. Syst. Evol. Microbiol.">
        <title>Complete genome sequence of Corynebacterium casei LMG S-19264T (=DSM 44701T), isolated from a smear-ripened cheese.</title>
        <authorList>
            <consortium name="US DOE Joint Genome Institute (JGI-PGF)"/>
            <person name="Walter F."/>
            <person name="Albersmeier A."/>
            <person name="Kalinowski J."/>
            <person name="Ruckert C."/>
        </authorList>
    </citation>
    <scope>NUCLEOTIDE SEQUENCE</scope>
    <source>
        <strain evidence="3">JCM 12289</strain>
    </source>
</reference>
<feature type="compositionally biased region" description="Polar residues" evidence="1">
    <location>
        <begin position="579"/>
        <end position="589"/>
    </location>
</feature>
<feature type="region of interest" description="Disordered" evidence="1">
    <location>
        <begin position="29"/>
        <end position="60"/>
    </location>
</feature>
<gene>
    <name evidence="3" type="ORF">GCM10008985_09130</name>
</gene>
<comment type="caution">
    <text evidence="3">The sequence shown here is derived from an EMBL/GenBank/DDBJ whole genome shotgun (WGS) entry which is preliminary data.</text>
</comment>
<evidence type="ECO:0000313" key="4">
    <source>
        <dbReference type="Proteomes" id="UP001500962"/>
    </source>
</evidence>
<accession>A0AAV3SE29</accession>
<evidence type="ECO:0008006" key="5">
    <source>
        <dbReference type="Google" id="ProtNLM"/>
    </source>
</evidence>
<dbReference type="SUPFAM" id="SSF49464">
    <property type="entry name" value="Carboxypeptidase regulatory domain-like"/>
    <property type="match status" value="1"/>
</dbReference>
<feature type="compositionally biased region" description="Polar residues" evidence="1">
    <location>
        <begin position="29"/>
        <end position="42"/>
    </location>
</feature>